<dbReference type="PROSITE" id="PS50011">
    <property type="entry name" value="PROTEIN_KINASE_DOM"/>
    <property type="match status" value="1"/>
</dbReference>
<dbReference type="GO" id="GO:0005524">
    <property type="term" value="F:ATP binding"/>
    <property type="evidence" value="ECO:0007669"/>
    <property type="project" value="UniProtKB-UniRule"/>
</dbReference>
<evidence type="ECO:0000256" key="3">
    <source>
        <dbReference type="ARBA" id="ARBA00022840"/>
    </source>
</evidence>
<dbReference type="InterPro" id="IPR000719">
    <property type="entry name" value="Prot_kinase_dom"/>
</dbReference>
<feature type="compositionally biased region" description="Basic residues" evidence="5">
    <location>
        <begin position="26"/>
        <end position="39"/>
    </location>
</feature>
<dbReference type="EMBL" id="AZBU02000006">
    <property type="protein sequence ID" value="TKR72117.1"/>
    <property type="molecule type" value="Genomic_DNA"/>
</dbReference>
<feature type="compositionally biased region" description="Basic and acidic residues" evidence="5">
    <location>
        <begin position="101"/>
        <end position="133"/>
    </location>
</feature>
<keyword evidence="2 4" id="KW-0547">Nucleotide-binding</keyword>
<dbReference type="PROSITE" id="PS00107">
    <property type="entry name" value="PROTEIN_KINASE_ATP"/>
    <property type="match status" value="1"/>
</dbReference>
<feature type="compositionally biased region" description="Basic residues" evidence="5">
    <location>
        <begin position="1"/>
        <end position="13"/>
    </location>
</feature>
<feature type="region of interest" description="Disordered" evidence="5">
    <location>
        <begin position="1"/>
        <end position="133"/>
    </location>
</feature>
<dbReference type="InterPro" id="IPR017441">
    <property type="entry name" value="Protein_kinase_ATP_BS"/>
</dbReference>
<keyword evidence="8" id="KW-1185">Reference proteome</keyword>
<name>A0A4U5MR33_STECR</name>
<evidence type="ECO:0000259" key="6">
    <source>
        <dbReference type="PROSITE" id="PS50011"/>
    </source>
</evidence>
<feature type="compositionally biased region" description="Basic residues" evidence="5">
    <location>
        <begin position="74"/>
        <end position="93"/>
    </location>
</feature>
<dbReference type="GO" id="GO:0004674">
    <property type="term" value="F:protein serine/threonine kinase activity"/>
    <property type="evidence" value="ECO:0007669"/>
    <property type="project" value="UniProtKB-EC"/>
</dbReference>
<evidence type="ECO:0000313" key="7">
    <source>
        <dbReference type="EMBL" id="TKR72117.1"/>
    </source>
</evidence>
<feature type="binding site" evidence="4">
    <location>
        <position position="177"/>
    </location>
    <ligand>
        <name>ATP</name>
        <dbReference type="ChEBI" id="CHEBI:30616"/>
    </ligand>
</feature>
<dbReference type="EC" id="2.7.11.1" evidence="1"/>
<feature type="compositionally biased region" description="Basic and acidic residues" evidence="5">
    <location>
        <begin position="448"/>
        <end position="494"/>
    </location>
</feature>
<evidence type="ECO:0000256" key="2">
    <source>
        <dbReference type="ARBA" id="ARBA00022741"/>
    </source>
</evidence>
<dbReference type="SMART" id="SM00220">
    <property type="entry name" value="S_TKc"/>
    <property type="match status" value="1"/>
</dbReference>
<dbReference type="Pfam" id="PF00069">
    <property type="entry name" value="Pkinase"/>
    <property type="match status" value="1"/>
</dbReference>
<gene>
    <name evidence="7" type="ORF">L596_019627</name>
</gene>
<accession>A0A4U5MR33</accession>
<reference evidence="7 8" key="2">
    <citation type="journal article" date="2019" name="G3 (Bethesda)">
        <title>Hybrid Assembly of the Genome of the Entomopathogenic Nematode Steinernema carpocapsae Identifies the X-Chromosome.</title>
        <authorList>
            <person name="Serra L."/>
            <person name="Macchietto M."/>
            <person name="Macias-Munoz A."/>
            <person name="McGill C.J."/>
            <person name="Rodriguez I.M."/>
            <person name="Rodriguez B."/>
            <person name="Murad R."/>
            <person name="Mortazavi A."/>
        </authorList>
    </citation>
    <scope>NUCLEOTIDE SEQUENCE [LARGE SCALE GENOMIC DNA]</scope>
    <source>
        <strain evidence="7 8">ALL</strain>
    </source>
</reference>
<evidence type="ECO:0000256" key="1">
    <source>
        <dbReference type="ARBA" id="ARBA00012513"/>
    </source>
</evidence>
<dbReference type="InterPro" id="IPR011009">
    <property type="entry name" value="Kinase-like_dom_sf"/>
</dbReference>
<sequence>MQSKTQSKKKKAKSVNARDEFEKNTKKSAARRHERKAKKGHESEDVPGRKSRASKGPRRQSRKEQDDFEEKNDKKRRKKRKNDRKIKRSKQSKHSSGASGRKKDSTSNPREKKGSKEAPDEKPDKPIVELDSNNKLRPNSMIVIGDGEFQVDVLIGSGGFGDVYLVKDKDGNKYALKTEYNRAGPASRIKSEVKCYDAIRKAKKADPTSCTRLLDFHGGGSLPNLKFFIMTLVGPSLEDLLISCEISVSTAVRIAIQCFEGIMDLHSVGYVHRDIKLANYVVGLTNRRMIYLVDMGMVCAVLTKDDKMPASSKYEFIGTLLYAPRTSHLGLVQTRKDDLESWIYSCVELFAPNKLPWTRERDRQKVSDMKTEFFKNPGRDPLFQLLPRGFDDIVKKISVMDTLEAPDYKGVRELLDKIAKEEEVDFEEPFEWEQQNQVAEKMKELEKNADKCEKERNLEKNVEKEKNAEKEKNEEKKAEKEMNVEVEKKPDETPKPAGPEGKGEGSPETENVTNLPPIDELAAIEKAEKE</sequence>
<feature type="domain" description="Protein kinase" evidence="6">
    <location>
        <begin position="149"/>
        <end position="408"/>
    </location>
</feature>
<dbReference type="PROSITE" id="PS00108">
    <property type="entry name" value="PROTEIN_KINASE_ST"/>
    <property type="match status" value="1"/>
</dbReference>
<dbReference type="SUPFAM" id="SSF56112">
    <property type="entry name" value="Protein kinase-like (PK-like)"/>
    <property type="match status" value="1"/>
</dbReference>
<dbReference type="InterPro" id="IPR008271">
    <property type="entry name" value="Ser/Thr_kinase_AS"/>
</dbReference>
<evidence type="ECO:0000313" key="8">
    <source>
        <dbReference type="Proteomes" id="UP000298663"/>
    </source>
</evidence>
<evidence type="ECO:0000256" key="5">
    <source>
        <dbReference type="SAM" id="MobiDB-lite"/>
    </source>
</evidence>
<dbReference type="InterPro" id="IPR050235">
    <property type="entry name" value="CK1_Ser-Thr_kinase"/>
</dbReference>
<keyword evidence="3 4" id="KW-0067">ATP-binding</keyword>
<reference evidence="7 8" key="1">
    <citation type="journal article" date="2015" name="Genome Biol.">
        <title>Comparative genomics of Steinernema reveals deeply conserved gene regulatory networks.</title>
        <authorList>
            <person name="Dillman A.R."/>
            <person name="Macchietto M."/>
            <person name="Porter C.F."/>
            <person name="Rogers A."/>
            <person name="Williams B."/>
            <person name="Antoshechkin I."/>
            <person name="Lee M.M."/>
            <person name="Goodwin Z."/>
            <person name="Lu X."/>
            <person name="Lewis E.E."/>
            <person name="Goodrich-Blair H."/>
            <person name="Stock S.P."/>
            <person name="Adams B.J."/>
            <person name="Sternberg P.W."/>
            <person name="Mortazavi A."/>
        </authorList>
    </citation>
    <scope>NUCLEOTIDE SEQUENCE [LARGE SCALE GENOMIC DNA]</scope>
    <source>
        <strain evidence="7 8">ALL</strain>
    </source>
</reference>
<feature type="compositionally biased region" description="Basic and acidic residues" evidence="5">
    <location>
        <begin position="16"/>
        <end position="25"/>
    </location>
</feature>
<dbReference type="Proteomes" id="UP000298663">
    <property type="component" value="Unassembled WGS sequence"/>
</dbReference>
<feature type="region of interest" description="Disordered" evidence="5">
    <location>
        <begin position="448"/>
        <end position="530"/>
    </location>
</feature>
<protein>
    <recommendedName>
        <fullName evidence="1">non-specific serine/threonine protein kinase</fullName>
        <ecNumber evidence="1">2.7.11.1</ecNumber>
    </recommendedName>
</protein>
<dbReference type="OrthoDB" id="5800476at2759"/>
<dbReference type="Gene3D" id="1.10.510.10">
    <property type="entry name" value="Transferase(Phosphotransferase) domain 1"/>
    <property type="match status" value="1"/>
</dbReference>
<proteinExistence type="predicted"/>
<dbReference type="PANTHER" id="PTHR11909">
    <property type="entry name" value="CASEIN KINASE-RELATED"/>
    <property type="match status" value="1"/>
</dbReference>
<dbReference type="STRING" id="34508.A0A4U5MR33"/>
<dbReference type="AlphaFoldDB" id="A0A4U5MR33"/>
<comment type="caution">
    <text evidence="7">The sequence shown here is derived from an EMBL/GenBank/DDBJ whole genome shotgun (WGS) entry which is preliminary data.</text>
</comment>
<feature type="compositionally biased region" description="Basic residues" evidence="5">
    <location>
        <begin position="49"/>
        <end position="61"/>
    </location>
</feature>
<organism evidence="7 8">
    <name type="scientific">Steinernema carpocapsae</name>
    <name type="common">Entomopathogenic nematode</name>
    <dbReference type="NCBI Taxonomy" id="34508"/>
    <lineage>
        <taxon>Eukaryota</taxon>
        <taxon>Metazoa</taxon>
        <taxon>Ecdysozoa</taxon>
        <taxon>Nematoda</taxon>
        <taxon>Chromadorea</taxon>
        <taxon>Rhabditida</taxon>
        <taxon>Tylenchina</taxon>
        <taxon>Panagrolaimomorpha</taxon>
        <taxon>Strongyloidoidea</taxon>
        <taxon>Steinernematidae</taxon>
        <taxon>Steinernema</taxon>
    </lineage>
</organism>
<evidence type="ECO:0000256" key="4">
    <source>
        <dbReference type="PROSITE-ProRule" id="PRU10141"/>
    </source>
</evidence>